<evidence type="ECO:0000313" key="7">
    <source>
        <dbReference type="EMBL" id="MCT2042526.1"/>
    </source>
</evidence>
<name>A0ABT2HWM0_9MICO</name>
<dbReference type="SUPFAM" id="SSF52540">
    <property type="entry name" value="P-loop containing nucleoside triphosphate hydrolases"/>
    <property type="match status" value="2"/>
</dbReference>
<keyword evidence="3" id="KW-0547">Nucleotide-binding</keyword>
<evidence type="ECO:0000313" key="8">
    <source>
        <dbReference type="Proteomes" id="UP001525379"/>
    </source>
</evidence>
<comment type="caution">
    <text evidence="7">The sequence shown here is derived from an EMBL/GenBank/DDBJ whole genome shotgun (WGS) entry which is preliminary data.</text>
</comment>
<proteinExistence type="inferred from homology"/>
<dbReference type="GO" id="GO:0005524">
    <property type="term" value="F:ATP binding"/>
    <property type="evidence" value="ECO:0007669"/>
    <property type="project" value="UniProtKB-KW"/>
</dbReference>
<dbReference type="InterPro" id="IPR017871">
    <property type="entry name" value="ABC_transporter-like_CS"/>
</dbReference>
<feature type="domain" description="Cyclic nucleotide-binding" evidence="5">
    <location>
        <begin position="1"/>
        <end position="76"/>
    </location>
</feature>
<gene>
    <name evidence="7" type="ORF">M3D15_04155</name>
</gene>
<keyword evidence="8" id="KW-1185">Reference proteome</keyword>
<keyword evidence="4 7" id="KW-0067">ATP-binding</keyword>
<sequence length="460" mass="48690">MSGVDFAIEPGERVLLLGASGAGKSTLLKGLAGVLGDAEDGDEFGELLIDGEQPSPYRGVAGLVLQDPQANTIMARVGDDVVFGCENLRVPADEAWQRARAALDEVGLGHFGFDRSTQRLSGGERQRLALAGVLAMHPRLLLLDEPTANLDPEGVLEVRDAVLRTAESRGATVIIVEHRVDTWIDHIDRIIVLEAGGGVRADGAPGDVVREHGASLAAEGVWVPGYPPEVTRRSRNIGEAPICLTLDLAIGRDGVAVQQGLGLSIASGCGTVITGANGAGKSTLALTLAGLLAPVAGRIDYASDLAPAGGAHVHKWRSKDLVTRIGTVFQQPEHQFVARTVRDELELGPKLLKRSSAERRATSDRLLAALRLEHLAEANPFTLSGGEQRRLSVATALATGPRVLVLDEPTFGQDRLTWIELVKLMDELIAEGRALIAVTHDAELIDSIGDERIHLAKAAA</sequence>
<dbReference type="InterPro" id="IPR003593">
    <property type="entry name" value="AAA+_ATPase"/>
</dbReference>
<evidence type="ECO:0000259" key="5">
    <source>
        <dbReference type="PROSITE" id="PS50042"/>
    </source>
</evidence>
<dbReference type="CDD" id="cd03225">
    <property type="entry name" value="ABC_cobalt_CbiO_domain1"/>
    <property type="match status" value="2"/>
</dbReference>
<organism evidence="7 8">
    <name type="scientific">Pseudoclavibacter albus</name>
    <dbReference type="NCBI Taxonomy" id="272241"/>
    <lineage>
        <taxon>Bacteria</taxon>
        <taxon>Bacillati</taxon>
        <taxon>Actinomycetota</taxon>
        <taxon>Actinomycetes</taxon>
        <taxon>Micrococcales</taxon>
        <taxon>Microbacteriaceae</taxon>
        <taxon>Pseudoclavibacter</taxon>
    </lineage>
</organism>
<dbReference type="PROSITE" id="PS50893">
    <property type="entry name" value="ABC_TRANSPORTER_2"/>
    <property type="match status" value="2"/>
</dbReference>
<comment type="similarity">
    <text evidence="1">Belongs to the ABC transporter superfamily.</text>
</comment>
<dbReference type="InterPro" id="IPR027417">
    <property type="entry name" value="P-loop_NTPase"/>
</dbReference>
<dbReference type="PROSITE" id="PS50042">
    <property type="entry name" value="CNMP_BINDING_3"/>
    <property type="match status" value="1"/>
</dbReference>
<dbReference type="PANTHER" id="PTHR43553:SF24">
    <property type="entry name" value="ENERGY-COUPLING FACTOR TRANSPORTER ATP-BINDING PROTEIN ECFA1"/>
    <property type="match status" value="1"/>
</dbReference>
<evidence type="ECO:0000256" key="1">
    <source>
        <dbReference type="ARBA" id="ARBA00005417"/>
    </source>
</evidence>
<evidence type="ECO:0000259" key="6">
    <source>
        <dbReference type="PROSITE" id="PS50893"/>
    </source>
</evidence>
<accession>A0ABT2HWM0</accession>
<dbReference type="RefSeq" id="WP_260104017.1">
    <property type="nucleotide sequence ID" value="NZ_JALXSQ010000011.1"/>
</dbReference>
<feature type="domain" description="ABC transporter" evidence="6">
    <location>
        <begin position="232"/>
        <end position="460"/>
    </location>
</feature>
<dbReference type="Proteomes" id="UP001525379">
    <property type="component" value="Unassembled WGS sequence"/>
</dbReference>
<feature type="domain" description="ABC transporter" evidence="6">
    <location>
        <begin position="1"/>
        <end position="221"/>
    </location>
</feature>
<dbReference type="InterPro" id="IPR003439">
    <property type="entry name" value="ABC_transporter-like_ATP-bd"/>
</dbReference>
<dbReference type="Gene3D" id="3.40.50.300">
    <property type="entry name" value="P-loop containing nucleotide triphosphate hydrolases"/>
    <property type="match status" value="2"/>
</dbReference>
<evidence type="ECO:0000256" key="3">
    <source>
        <dbReference type="ARBA" id="ARBA00022741"/>
    </source>
</evidence>
<dbReference type="InterPro" id="IPR000595">
    <property type="entry name" value="cNMP-bd_dom"/>
</dbReference>
<dbReference type="EMBL" id="JALXSQ010000011">
    <property type="protein sequence ID" value="MCT2042526.1"/>
    <property type="molecule type" value="Genomic_DNA"/>
</dbReference>
<dbReference type="PROSITE" id="PS00211">
    <property type="entry name" value="ABC_TRANSPORTER_1"/>
    <property type="match status" value="2"/>
</dbReference>
<dbReference type="PANTHER" id="PTHR43553">
    <property type="entry name" value="HEAVY METAL TRANSPORTER"/>
    <property type="match status" value="1"/>
</dbReference>
<evidence type="ECO:0000256" key="4">
    <source>
        <dbReference type="ARBA" id="ARBA00022840"/>
    </source>
</evidence>
<dbReference type="SMART" id="SM00382">
    <property type="entry name" value="AAA"/>
    <property type="match status" value="2"/>
</dbReference>
<protein>
    <submittedName>
        <fullName evidence="7">Energy-coupling factor ABC transporter ATP-binding protein</fullName>
    </submittedName>
</protein>
<dbReference type="InterPro" id="IPR050095">
    <property type="entry name" value="ECF_ABC_transporter_ATP-bd"/>
</dbReference>
<reference evidence="7 8" key="1">
    <citation type="submission" date="2022-04" db="EMBL/GenBank/DDBJ databases">
        <title>Human microbiome associated bacterial genomes.</title>
        <authorList>
            <person name="Sandstrom S."/>
            <person name="Salamzade R."/>
            <person name="Kalan L.R."/>
        </authorList>
    </citation>
    <scope>NUCLEOTIDE SEQUENCE [LARGE SCALE GENOMIC DNA]</scope>
    <source>
        <strain evidence="8">p3-SID1799</strain>
    </source>
</reference>
<dbReference type="InterPro" id="IPR015856">
    <property type="entry name" value="ABC_transpr_CbiO/EcfA_su"/>
</dbReference>
<evidence type="ECO:0000256" key="2">
    <source>
        <dbReference type="ARBA" id="ARBA00022448"/>
    </source>
</evidence>
<dbReference type="Pfam" id="PF00005">
    <property type="entry name" value="ABC_tran"/>
    <property type="match status" value="2"/>
</dbReference>
<keyword evidence="2" id="KW-0813">Transport</keyword>